<dbReference type="OrthoDB" id="10261452at2759"/>
<dbReference type="RefSeq" id="XP_025376685.1">
    <property type="nucleotide sequence ID" value="XM_025519701.1"/>
</dbReference>
<evidence type="ECO:0000313" key="4">
    <source>
        <dbReference type="Proteomes" id="UP000245768"/>
    </source>
</evidence>
<dbReference type="STRING" id="215250.A0A316YJ86"/>
<protein>
    <submittedName>
        <fullName evidence="3">Brix-domain-containing protein</fullName>
    </submittedName>
</protein>
<reference evidence="3 4" key="1">
    <citation type="journal article" date="2018" name="Mol. Biol. Evol.">
        <title>Broad Genomic Sampling Reveals a Smut Pathogenic Ancestry of the Fungal Clade Ustilaginomycotina.</title>
        <authorList>
            <person name="Kijpornyongpan T."/>
            <person name="Mondo S.J."/>
            <person name="Barry K."/>
            <person name="Sandor L."/>
            <person name="Lee J."/>
            <person name="Lipzen A."/>
            <person name="Pangilinan J."/>
            <person name="LaButti K."/>
            <person name="Hainaut M."/>
            <person name="Henrissat B."/>
            <person name="Grigoriev I.V."/>
            <person name="Spatafora J.W."/>
            <person name="Aime M.C."/>
        </authorList>
    </citation>
    <scope>NUCLEOTIDE SEQUENCE [LARGE SCALE GENOMIC DNA]</scope>
    <source>
        <strain evidence="3 4">MCA 4198</strain>
    </source>
</reference>
<dbReference type="AlphaFoldDB" id="A0A316YJ86"/>
<dbReference type="PANTHER" id="PTHR12661:SF5">
    <property type="entry name" value="SUPPRESSOR OF SWI4 1 HOMOLOG"/>
    <property type="match status" value="1"/>
</dbReference>
<dbReference type="InParanoid" id="A0A316YJ86"/>
<dbReference type="GO" id="GO:0000027">
    <property type="term" value="P:ribosomal large subunit assembly"/>
    <property type="evidence" value="ECO:0007669"/>
    <property type="project" value="TreeGrafter"/>
</dbReference>
<feature type="region of interest" description="Disordered" evidence="1">
    <location>
        <begin position="332"/>
        <end position="488"/>
    </location>
</feature>
<evidence type="ECO:0000313" key="3">
    <source>
        <dbReference type="EMBL" id="PWN89487.1"/>
    </source>
</evidence>
<feature type="compositionally biased region" description="Acidic residues" evidence="1">
    <location>
        <begin position="419"/>
        <end position="478"/>
    </location>
</feature>
<dbReference type="PROSITE" id="PS50833">
    <property type="entry name" value="BRIX"/>
    <property type="match status" value="1"/>
</dbReference>
<dbReference type="Proteomes" id="UP000245768">
    <property type="component" value="Unassembled WGS sequence"/>
</dbReference>
<feature type="compositionally biased region" description="Basic and acidic residues" evidence="1">
    <location>
        <begin position="332"/>
        <end position="369"/>
    </location>
</feature>
<organism evidence="3 4">
    <name type="scientific">Acaromyces ingoldii</name>
    <dbReference type="NCBI Taxonomy" id="215250"/>
    <lineage>
        <taxon>Eukaryota</taxon>
        <taxon>Fungi</taxon>
        <taxon>Dikarya</taxon>
        <taxon>Basidiomycota</taxon>
        <taxon>Ustilaginomycotina</taxon>
        <taxon>Exobasidiomycetes</taxon>
        <taxon>Exobasidiales</taxon>
        <taxon>Cryptobasidiaceae</taxon>
        <taxon>Acaromyces</taxon>
    </lineage>
</organism>
<gene>
    <name evidence="3" type="ORF">FA10DRAFT_253667</name>
</gene>
<dbReference type="GO" id="GO:0006364">
    <property type="term" value="P:rRNA processing"/>
    <property type="evidence" value="ECO:0007669"/>
    <property type="project" value="InterPro"/>
</dbReference>
<sequence length="488" mass="53744">MAKRRKKTRTHLKGQAGGGSPKSFVMRSGNVGRNVASLVQDVRRTMEPNTASRLRERKSNKLRDFLTMCGPLGVSHLIMFGQKQKASRSGGQSLGNVNLRVARTPRGPTVTFRVNKFALASDVAKAQRRARAPGGEFQTAPLLVLNNFGSAEKHVKLLVSVFQGLFPPIQVQTMHLSSARRIVLLNYHEETGTIDWRHYLISVRPVGVSRRVRKVLARSLPDLGKAGDIADYLLGNANGTDGDGFETDASSASEAESDVEDGPGGSSKVTLPSRYVGRGNASGQQRAVRLRELGPRMELRCVKIEEGIPGAAKAGGSGGGNEVLWHDYVQKSGKEGQRLRKEALEREKQRKQRREEQEENVRRKKEASGKGKAKAAGHGEDGEEDEEEAERQQEGQDEEDEDEFAYEDAHGASVAPDGDLFDDDDDDDDVDDAFDDEASMDEGDIGDEDDEEDDSDLTPFEIDEDEDDDEEASEEEEQAPPRKKSNRR</sequence>
<dbReference type="PANTHER" id="PTHR12661">
    <property type="entry name" value="PETER PAN-RELATED"/>
    <property type="match status" value="1"/>
</dbReference>
<dbReference type="SMART" id="SM00879">
    <property type="entry name" value="Brix"/>
    <property type="match status" value="1"/>
</dbReference>
<dbReference type="InterPro" id="IPR045112">
    <property type="entry name" value="PPAN-like"/>
</dbReference>
<feature type="domain" description="Brix" evidence="2">
    <location>
        <begin position="21"/>
        <end position="310"/>
    </location>
</feature>
<proteinExistence type="predicted"/>
<dbReference type="EMBL" id="KZ819637">
    <property type="protein sequence ID" value="PWN89487.1"/>
    <property type="molecule type" value="Genomic_DNA"/>
</dbReference>
<dbReference type="GeneID" id="37041617"/>
<dbReference type="FunCoup" id="A0A316YJ86">
    <property type="interactions" value="354"/>
</dbReference>
<dbReference type="GO" id="GO:0019843">
    <property type="term" value="F:rRNA binding"/>
    <property type="evidence" value="ECO:0007669"/>
    <property type="project" value="InterPro"/>
</dbReference>
<name>A0A316YJ86_9BASI</name>
<evidence type="ECO:0000259" key="2">
    <source>
        <dbReference type="PROSITE" id="PS50833"/>
    </source>
</evidence>
<dbReference type="Pfam" id="PF04427">
    <property type="entry name" value="Brix"/>
    <property type="match status" value="1"/>
</dbReference>
<feature type="compositionally biased region" description="Basic residues" evidence="1">
    <location>
        <begin position="1"/>
        <end position="12"/>
    </location>
</feature>
<feature type="compositionally biased region" description="Acidic residues" evidence="1">
    <location>
        <begin position="381"/>
        <end position="406"/>
    </location>
</feature>
<accession>A0A316YJ86</accession>
<feature type="region of interest" description="Disordered" evidence="1">
    <location>
        <begin position="1"/>
        <end position="30"/>
    </location>
</feature>
<feature type="region of interest" description="Disordered" evidence="1">
    <location>
        <begin position="243"/>
        <end position="288"/>
    </location>
</feature>
<dbReference type="GO" id="GO:0030687">
    <property type="term" value="C:preribosome, large subunit precursor"/>
    <property type="evidence" value="ECO:0007669"/>
    <property type="project" value="TreeGrafter"/>
</dbReference>
<dbReference type="InterPro" id="IPR007109">
    <property type="entry name" value="Brix"/>
</dbReference>
<evidence type="ECO:0000256" key="1">
    <source>
        <dbReference type="SAM" id="MobiDB-lite"/>
    </source>
</evidence>
<keyword evidence="4" id="KW-1185">Reference proteome</keyword>